<dbReference type="RefSeq" id="WP_209544160.1">
    <property type="nucleotide sequence ID" value="NZ_BAAADX010000001.1"/>
</dbReference>
<dbReference type="AlphaFoldDB" id="A0A8J7RTW8"/>
<feature type="transmembrane region" description="Helical" evidence="1">
    <location>
        <begin position="155"/>
        <end position="178"/>
    </location>
</feature>
<dbReference type="Pfam" id="PF11667">
    <property type="entry name" value="DUF3267"/>
    <property type="match status" value="1"/>
</dbReference>
<name>A0A8J7RTW8_9EURY</name>
<protein>
    <recommendedName>
        <fullName evidence="4">DUF3267 domain-containing protein</fullName>
    </recommendedName>
</protein>
<proteinExistence type="predicted"/>
<evidence type="ECO:0008006" key="4">
    <source>
        <dbReference type="Google" id="ProtNLM"/>
    </source>
</evidence>
<feature type="transmembrane region" description="Helical" evidence="1">
    <location>
        <begin position="209"/>
        <end position="236"/>
    </location>
</feature>
<dbReference type="InterPro" id="IPR021683">
    <property type="entry name" value="DUF3267"/>
</dbReference>
<keyword evidence="1" id="KW-0812">Transmembrane</keyword>
<gene>
    <name evidence="2" type="ORF">J2744_000538</name>
</gene>
<feature type="transmembrane region" description="Helical" evidence="1">
    <location>
        <begin position="127"/>
        <end position="149"/>
    </location>
</feature>
<comment type="caution">
    <text evidence="2">The sequence shown here is derived from an EMBL/GenBank/DDBJ whole genome shotgun (WGS) entry which is preliminary data.</text>
</comment>
<accession>A0A8J7RTW8</accession>
<feature type="transmembrane region" description="Helical" evidence="1">
    <location>
        <begin position="21"/>
        <end position="44"/>
    </location>
</feature>
<evidence type="ECO:0000313" key="2">
    <source>
        <dbReference type="EMBL" id="MBP1900880.1"/>
    </source>
</evidence>
<reference evidence="2 3" key="1">
    <citation type="submission" date="2021-03" db="EMBL/GenBank/DDBJ databases">
        <title>Genomic Encyclopedia of Type Strains, Phase IV (KMG-IV): sequencing the most valuable type-strain genomes for metagenomic binning, comparative biology and taxonomic classification.</title>
        <authorList>
            <person name="Goeker M."/>
        </authorList>
    </citation>
    <scope>NUCLEOTIDE SEQUENCE [LARGE SCALE GENOMIC DNA]</scope>
    <source>
        <strain evidence="2 3">DSM 12287</strain>
    </source>
</reference>
<dbReference type="Proteomes" id="UP000770586">
    <property type="component" value="Unassembled WGS sequence"/>
</dbReference>
<evidence type="ECO:0000313" key="3">
    <source>
        <dbReference type="Proteomes" id="UP000770586"/>
    </source>
</evidence>
<sequence length="308" mass="32463">MTSTPSAESDTLLADLELTRALTIQMTCLGTLGLIVAASALGGLYETVTGAPATFQFGPVGVEWWTSALDVLVILLLTTVFLVPHEWLHGLAIRYYGGEPRYGFGVAHFILPYAYATTDHEFSRDQFIVVLLTPLVVMTAVGVPLMLVFEWGWLVVPLAANAAGAVADLWMTLTLLGVPADARLQDHPKGVRIYGDADDRPRRVSVTALVWDGLAGAAVAAVAVFVLLAVVGPFALDYLGVDSLTIGTEGTFTYLFSFASTPTEISLSVGPGVLTVGAAVGLAYALAMGYRRAREPVSSAESNAGAGR</sequence>
<keyword evidence="1" id="KW-1133">Transmembrane helix</keyword>
<evidence type="ECO:0000256" key="1">
    <source>
        <dbReference type="SAM" id="Phobius"/>
    </source>
</evidence>
<organism evidence="2 3">
    <name type="scientific">Halorubrum trapanicum</name>
    <dbReference type="NCBI Taxonomy" id="29284"/>
    <lineage>
        <taxon>Archaea</taxon>
        <taxon>Methanobacteriati</taxon>
        <taxon>Methanobacteriota</taxon>
        <taxon>Stenosarchaea group</taxon>
        <taxon>Halobacteria</taxon>
        <taxon>Halobacteriales</taxon>
        <taxon>Haloferacaceae</taxon>
        <taxon>Halorubrum</taxon>
    </lineage>
</organism>
<dbReference type="EMBL" id="JAGGKE010000002">
    <property type="protein sequence ID" value="MBP1900880.1"/>
    <property type="molecule type" value="Genomic_DNA"/>
</dbReference>
<keyword evidence="3" id="KW-1185">Reference proteome</keyword>
<dbReference type="OrthoDB" id="206228at2157"/>
<keyword evidence="1" id="KW-0472">Membrane</keyword>
<feature type="transmembrane region" description="Helical" evidence="1">
    <location>
        <begin position="265"/>
        <end position="287"/>
    </location>
</feature>
<feature type="transmembrane region" description="Helical" evidence="1">
    <location>
        <begin position="64"/>
        <end position="84"/>
    </location>
</feature>